<evidence type="ECO:0000259" key="10">
    <source>
        <dbReference type="Pfam" id="PF20719"/>
    </source>
</evidence>
<evidence type="ECO:0000256" key="8">
    <source>
        <dbReference type="ARBA" id="ARBA00023242"/>
    </source>
</evidence>
<keyword evidence="3" id="KW-0853">WD repeat</keyword>
<keyword evidence="6" id="KW-0010">Activator</keyword>
<keyword evidence="8" id="KW-0539">Nucleus</keyword>
<keyword evidence="7" id="KW-0804">Transcription</keyword>
<sequence length="817" mass="93107">MLPAYQCHWPEDSLPEQKITKSICSWSSKNWIAYSTGYENGNSSLDVNTVYILNPDMPWENFPINTGHQGLIEHLEWDASGDYLLTVDNTGMGKIWNQEKSLINNWTCLENCTIDLNNGGRICKIAWLNSTAHRYLPDFDKSGTMKEWFHRFNQNQSDLLLTSYKENNVGFVMITAERLVKVHFLNPSNKLSKQVYSDRLGTLKSEIISSDFVISDAGKLFVAAVTEPCMVELFSVTFMDGPNGLDISEEVFPCIVPYVTGEPDFDEYEITDVKCVKKCNPNFSSDLVVVSSKSATASSVKIYEIRKEIVRLHSRFQSQGQTGQPTDTVNCLLTIQYPDVQIEHISITSLQLSAAHTSQITSQTLLPKLLVLDNQGAVHLYSMYNLQQIAQPSSFPELKNDPFDSTSFAPTDHAMFSVSRNAKLTLLTFSNQLNSQDKNKAKSIVTMLQCCLAESRSPWDIMLHISTYEKPFIDQCLQQFVSEFNENDGNTQSLFRQSFSHFKALIFAILKDYKGVFESYNQTFLHNIYYHLTALLQNEKEINLLEKIHNICLANKKEFEMTKIVPLLDTKDVTFSGLSNLSTKPIIQWLTDYMLHLVRLLLATSHHHNDWKIVLQYFDASTFFILRKTCILFYILFQKNPNIQPVYVTMVNSTEVLLQLFKMISKLYAACLGDPQSGDALLSELPFSSLPLMYLNYPTQDPRGTVLSTTSFNAMGNSSFNHYDIQLTVDDWQTVHETALKNPLIMGAHDIYTQKKQIYDGIRLSPTSLVANESVKQCCRCAVLTIYNCHQTRSFNELWANSWNDNCLCGGNWKKIY</sequence>
<feature type="domain" description="Mediator of RNA polymerase II transcription subunit 16 central helical bridge" evidence="9">
    <location>
        <begin position="448"/>
        <end position="630"/>
    </location>
</feature>
<dbReference type="PANTHER" id="PTHR13224">
    <property type="entry name" value="THYROID HORMONE RECEPTOR-ASSOCIATED PROTEIN-RELATED"/>
    <property type="match status" value="1"/>
</dbReference>
<dbReference type="GO" id="GO:0045893">
    <property type="term" value="P:positive regulation of DNA-templated transcription"/>
    <property type="evidence" value="ECO:0007669"/>
    <property type="project" value="TreeGrafter"/>
</dbReference>
<comment type="similarity">
    <text evidence="2">Belongs to the Mediator complex subunit 16 family.</text>
</comment>
<evidence type="ECO:0000256" key="3">
    <source>
        <dbReference type="ARBA" id="ARBA00022574"/>
    </source>
</evidence>
<dbReference type="SUPFAM" id="SSF50978">
    <property type="entry name" value="WD40 repeat-like"/>
    <property type="match status" value="1"/>
</dbReference>
<dbReference type="EnsemblMetazoa" id="CLYHEMT025429.1">
    <property type="protein sequence ID" value="CLYHEMP025429.1"/>
    <property type="gene ID" value="CLYHEMG025429"/>
</dbReference>
<keyword evidence="4" id="KW-0677">Repeat</keyword>
<keyword evidence="5" id="KW-0805">Transcription regulation</keyword>
<dbReference type="Pfam" id="PF20719">
    <property type="entry name" value="Med16_C"/>
    <property type="match status" value="1"/>
</dbReference>
<dbReference type="Gene3D" id="2.130.10.10">
    <property type="entry name" value="YVTN repeat-like/Quinoprotein amine dehydrogenase"/>
    <property type="match status" value="1"/>
</dbReference>
<reference evidence="11" key="1">
    <citation type="submission" date="2021-01" db="UniProtKB">
        <authorList>
            <consortium name="EnsemblMetazoa"/>
        </authorList>
    </citation>
    <scope>IDENTIFICATION</scope>
</reference>
<comment type="subcellular location">
    <subcellularLocation>
        <location evidence="1">Nucleus</location>
    </subcellularLocation>
</comment>
<evidence type="ECO:0000256" key="2">
    <source>
        <dbReference type="ARBA" id="ARBA00006543"/>
    </source>
</evidence>
<organism evidence="11 12">
    <name type="scientific">Clytia hemisphaerica</name>
    <dbReference type="NCBI Taxonomy" id="252671"/>
    <lineage>
        <taxon>Eukaryota</taxon>
        <taxon>Metazoa</taxon>
        <taxon>Cnidaria</taxon>
        <taxon>Hydrozoa</taxon>
        <taxon>Hydroidolina</taxon>
        <taxon>Leptothecata</taxon>
        <taxon>Obeliida</taxon>
        <taxon>Clytiidae</taxon>
        <taxon>Clytia</taxon>
    </lineage>
</organism>
<dbReference type="InterPro" id="IPR048338">
    <property type="entry name" value="Mediator_Med16"/>
</dbReference>
<evidence type="ECO:0000256" key="4">
    <source>
        <dbReference type="ARBA" id="ARBA00022737"/>
    </source>
</evidence>
<evidence type="ECO:0000313" key="12">
    <source>
        <dbReference type="Proteomes" id="UP000594262"/>
    </source>
</evidence>
<proteinExistence type="inferred from homology"/>
<dbReference type="PANTHER" id="PTHR13224:SF6">
    <property type="entry name" value="MEDIATOR OF RNA POLYMERASE II TRANSCRIPTION SUBUNIT 16"/>
    <property type="match status" value="1"/>
</dbReference>
<evidence type="ECO:0008006" key="13">
    <source>
        <dbReference type="Google" id="ProtNLM"/>
    </source>
</evidence>
<dbReference type="GO" id="GO:0016592">
    <property type="term" value="C:mediator complex"/>
    <property type="evidence" value="ECO:0007669"/>
    <property type="project" value="TreeGrafter"/>
</dbReference>
<keyword evidence="12" id="KW-1185">Reference proteome</keyword>
<protein>
    <recommendedName>
        <fullName evidence="13">Mediator complex subunit 16</fullName>
    </recommendedName>
</protein>
<dbReference type="OrthoDB" id="10018574at2759"/>
<dbReference type="Pfam" id="PF20718">
    <property type="entry name" value="Med16_bridge"/>
    <property type="match status" value="1"/>
</dbReference>
<name>A0A7M6DRW2_9CNID</name>
<evidence type="ECO:0000259" key="9">
    <source>
        <dbReference type="Pfam" id="PF20718"/>
    </source>
</evidence>
<dbReference type="InterPro" id="IPR036322">
    <property type="entry name" value="WD40_repeat_dom_sf"/>
</dbReference>
<evidence type="ECO:0000256" key="7">
    <source>
        <dbReference type="ARBA" id="ARBA00023163"/>
    </source>
</evidence>
<feature type="domain" description="Mediator complex subunit 16 C-terminal" evidence="10">
    <location>
        <begin position="720"/>
        <end position="814"/>
    </location>
</feature>
<dbReference type="AlphaFoldDB" id="A0A7M6DRW2"/>
<evidence type="ECO:0000256" key="6">
    <source>
        <dbReference type="ARBA" id="ARBA00023159"/>
    </source>
</evidence>
<evidence type="ECO:0000256" key="5">
    <source>
        <dbReference type="ARBA" id="ARBA00023015"/>
    </source>
</evidence>
<dbReference type="InterPro" id="IPR015943">
    <property type="entry name" value="WD40/YVTN_repeat-like_dom_sf"/>
</dbReference>
<evidence type="ECO:0000256" key="1">
    <source>
        <dbReference type="ARBA" id="ARBA00004123"/>
    </source>
</evidence>
<evidence type="ECO:0000313" key="11">
    <source>
        <dbReference type="EnsemblMetazoa" id="CLYHEMP025429.1"/>
    </source>
</evidence>
<dbReference type="Proteomes" id="UP000594262">
    <property type="component" value="Unplaced"/>
</dbReference>
<dbReference type="InterPro" id="IPR048616">
    <property type="entry name" value="MED16_bridge"/>
</dbReference>
<accession>A0A7M6DRW2</accession>
<dbReference type="InterPro" id="IPR048339">
    <property type="entry name" value="Mediator_Med16_C"/>
</dbReference>